<feature type="transmembrane region" description="Helical" evidence="1">
    <location>
        <begin position="155"/>
        <end position="177"/>
    </location>
</feature>
<keyword evidence="1" id="KW-1133">Transmembrane helix</keyword>
<feature type="transmembrane region" description="Helical" evidence="1">
    <location>
        <begin position="32"/>
        <end position="50"/>
    </location>
</feature>
<evidence type="ECO:0000313" key="2">
    <source>
        <dbReference type="EMBL" id="RAV98467.1"/>
    </source>
</evidence>
<comment type="caution">
    <text evidence="2">The sequence shown here is derived from an EMBL/GenBank/DDBJ whole genome shotgun (WGS) entry which is preliminary data.</text>
</comment>
<feature type="transmembrane region" description="Helical" evidence="1">
    <location>
        <begin position="62"/>
        <end position="80"/>
    </location>
</feature>
<name>A0A364XXG4_9BACT</name>
<feature type="transmembrane region" description="Helical" evidence="1">
    <location>
        <begin position="92"/>
        <end position="110"/>
    </location>
</feature>
<evidence type="ECO:0000256" key="1">
    <source>
        <dbReference type="SAM" id="Phobius"/>
    </source>
</evidence>
<feature type="transmembrane region" description="Helical" evidence="1">
    <location>
        <begin position="6"/>
        <end position="25"/>
    </location>
</feature>
<dbReference type="Proteomes" id="UP000251889">
    <property type="component" value="Unassembled WGS sequence"/>
</dbReference>
<dbReference type="EMBL" id="QMFY01000017">
    <property type="protein sequence ID" value="RAV98467.1"/>
    <property type="molecule type" value="Genomic_DNA"/>
</dbReference>
<organism evidence="2 3">
    <name type="scientific">Pseudochryseolinea flava</name>
    <dbReference type="NCBI Taxonomy" id="2059302"/>
    <lineage>
        <taxon>Bacteria</taxon>
        <taxon>Pseudomonadati</taxon>
        <taxon>Bacteroidota</taxon>
        <taxon>Cytophagia</taxon>
        <taxon>Cytophagales</taxon>
        <taxon>Fulvivirgaceae</taxon>
        <taxon>Pseudochryseolinea</taxon>
    </lineage>
</organism>
<feature type="transmembrane region" description="Helical" evidence="1">
    <location>
        <begin position="189"/>
        <end position="210"/>
    </location>
</feature>
<feature type="transmembrane region" description="Helical" evidence="1">
    <location>
        <begin position="122"/>
        <end position="143"/>
    </location>
</feature>
<keyword evidence="1" id="KW-0812">Transmembrane</keyword>
<accession>A0A364XXG4</accession>
<evidence type="ECO:0000313" key="3">
    <source>
        <dbReference type="Proteomes" id="UP000251889"/>
    </source>
</evidence>
<keyword evidence="3" id="KW-1185">Reference proteome</keyword>
<keyword evidence="1" id="KW-0472">Membrane</keyword>
<dbReference type="AlphaFoldDB" id="A0A364XXG4"/>
<protein>
    <submittedName>
        <fullName evidence="2">Uncharacterized protein</fullName>
    </submittedName>
</protein>
<proteinExistence type="predicted"/>
<reference evidence="2 3" key="1">
    <citation type="submission" date="2018-06" db="EMBL/GenBank/DDBJ databases">
        <title>Chryseolinea flavus sp. nov., a member of the phylum Bacteroidetes isolated from soil.</title>
        <authorList>
            <person name="Li Y."/>
            <person name="Wang J."/>
        </authorList>
    </citation>
    <scope>NUCLEOTIDE SEQUENCE [LARGE SCALE GENOMIC DNA]</scope>
    <source>
        <strain evidence="2 3">SDU1-6</strain>
    </source>
</reference>
<gene>
    <name evidence="2" type="ORF">DQQ10_23365</name>
</gene>
<sequence length="220" mass="25894">MNLLGWIKYLELVTAIAGIIFYRKYSNSNLKYFVYMLWFIVLVEFAIGTLKQYTEARLQNNYIYNVLTSLQYAYYFFLYYSIITIPRYRQWVLTFLVMFVVAVVVNFLWIQKLSVTAAFASYTFTLGAILLMMTIALFLVEILNTEKILYFKNYLMFWISIGLFVFYTGIIPFVLSINLLPDFLSNDALAIMFFTLNLVMYSCFTLGFIISRPQVEGLKQ</sequence>